<accession>A0AAD4LIK2</accession>
<gene>
    <name evidence="2" type="ORF">EDB92DRAFT_1815316</name>
</gene>
<proteinExistence type="predicted"/>
<feature type="compositionally biased region" description="Basic and acidic residues" evidence="1">
    <location>
        <begin position="162"/>
        <end position="193"/>
    </location>
</feature>
<comment type="caution">
    <text evidence="2">The sequence shown here is derived from an EMBL/GenBank/DDBJ whole genome shotgun (WGS) entry which is preliminary data.</text>
</comment>
<feature type="compositionally biased region" description="Basic and acidic residues" evidence="1">
    <location>
        <begin position="93"/>
        <end position="110"/>
    </location>
</feature>
<organism evidence="2 3">
    <name type="scientific">Lactarius akahatsu</name>
    <dbReference type="NCBI Taxonomy" id="416441"/>
    <lineage>
        <taxon>Eukaryota</taxon>
        <taxon>Fungi</taxon>
        <taxon>Dikarya</taxon>
        <taxon>Basidiomycota</taxon>
        <taxon>Agaricomycotina</taxon>
        <taxon>Agaricomycetes</taxon>
        <taxon>Russulales</taxon>
        <taxon>Russulaceae</taxon>
        <taxon>Lactarius</taxon>
    </lineage>
</organism>
<evidence type="ECO:0000313" key="3">
    <source>
        <dbReference type="Proteomes" id="UP001201163"/>
    </source>
</evidence>
<feature type="region of interest" description="Disordered" evidence="1">
    <location>
        <begin position="64"/>
        <end position="204"/>
    </location>
</feature>
<feature type="compositionally biased region" description="Low complexity" evidence="1">
    <location>
        <begin position="64"/>
        <end position="76"/>
    </location>
</feature>
<keyword evidence="3" id="KW-1185">Reference proteome</keyword>
<dbReference type="Proteomes" id="UP001201163">
    <property type="component" value="Unassembled WGS sequence"/>
</dbReference>
<name>A0AAD4LIK2_9AGAM</name>
<evidence type="ECO:0000256" key="1">
    <source>
        <dbReference type="SAM" id="MobiDB-lite"/>
    </source>
</evidence>
<feature type="compositionally biased region" description="Polar residues" evidence="1">
    <location>
        <begin position="123"/>
        <end position="135"/>
    </location>
</feature>
<sequence length="309" mass="34383">MSTSRDSRVKRYQCDCSRYCKRLRHVSRATFYAHRKYRNEDCYGSLLPIRANAYSSQPLGGNASHALHSGGSSSNHQRTGLYSSDIAPCGKRARLDSGHRTSREPERLADEQAQEGHYAYDTGPTQKRGPNQQTDDGAVEPLGGEPRADSCTTSHPSQHMTLEGDRGTSPPDRGRHDASRQGDENVCHGRDDLPGGPNDWSTDNIVPRLEAPRISVDFDKCLGRATSEDDHISADVREGQQSLLTESLSINRESRLCLELFLATIDEPEHELIYNNTCAAIRDYSPDSVTLSYGQTKRKIAESRELYLS</sequence>
<dbReference type="EMBL" id="JAKELL010000016">
    <property type="protein sequence ID" value="KAH8994042.1"/>
    <property type="molecule type" value="Genomic_DNA"/>
</dbReference>
<protein>
    <submittedName>
        <fullName evidence="2">Uncharacterized protein</fullName>
    </submittedName>
</protein>
<evidence type="ECO:0000313" key="2">
    <source>
        <dbReference type="EMBL" id="KAH8994042.1"/>
    </source>
</evidence>
<feature type="compositionally biased region" description="Polar residues" evidence="1">
    <location>
        <begin position="150"/>
        <end position="160"/>
    </location>
</feature>
<dbReference type="AlphaFoldDB" id="A0AAD4LIK2"/>
<reference evidence="2" key="1">
    <citation type="submission" date="2022-01" db="EMBL/GenBank/DDBJ databases">
        <title>Comparative genomics reveals a dynamic genome evolution in the ectomycorrhizal milk-cap (Lactarius) mushrooms.</title>
        <authorList>
            <consortium name="DOE Joint Genome Institute"/>
            <person name="Lebreton A."/>
            <person name="Tang N."/>
            <person name="Kuo A."/>
            <person name="LaButti K."/>
            <person name="Drula E."/>
            <person name="Barry K."/>
            <person name="Clum A."/>
            <person name="Lipzen A."/>
            <person name="Mousain D."/>
            <person name="Ng V."/>
            <person name="Wang R."/>
            <person name="Wang X."/>
            <person name="Dai Y."/>
            <person name="Henrissat B."/>
            <person name="Grigoriev I.V."/>
            <person name="Guerin-Laguette A."/>
            <person name="Yu F."/>
            <person name="Martin F.M."/>
        </authorList>
    </citation>
    <scope>NUCLEOTIDE SEQUENCE</scope>
    <source>
        <strain evidence="2">QP</strain>
    </source>
</reference>